<dbReference type="EMBL" id="CENE01000008">
    <property type="protein sequence ID" value="CEQ40653.1"/>
    <property type="molecule type" value="Genomic_DNA"/>
</dbReference>
<feature type="region of interest" description="Disordered" evidence="1">
    <location>
        <begin position="83"/>
        <end position="111"/>
    </location>
</feature>
<keyword evidence="2" id="KW-0472">Membrane</keyword>
<accession>A0A0D6ELR9</accession>
<dbReference type="OrthoDB" id="3359404at2759"/>
<name>A0A0D6ELR9_SPOSA</name>
<proteinExistence type="predicted"/>
<dbReference type="Proteomes" id="UP000243876">
    <property type="component" value="Unassembled WGS sequence"/>
</dbReference>
<sequence>MTRYLSGEHHAQRHARSTPPHVCQTAPPSPTAVFYRALVPSILHCLALGSIVYYALELSYMWLRREKDAEDLGARVAELERELEEARKGRETGGVSAGERTARRGSWWRLW</sequence>
<feature type="transmembrane region" description="Helical" evidence="2">
    <location>
        <begin position="37"/>
        <end position="56"/>
    </location>
</feature>
<keyword evidence="2" id="KW-1133">Transmembrane helix</keyword>
<evidence type="ECO:0000313" key="3">
    <source>
        <dbReference type="EMBL" id="CEQ40653.1"/>
    </source>
</evidence>
<protein>
    <submittedName>
        <fullName evidence="3">SPOSA6832_02287-mRNA-1:cds</fullName>
    </submittedName>
</protein>
<evidence type="ECO:0000256" key="1">
    <source>
        <dbReference type="SAM" id="MobiDB-lite"/>
    </source>
</evidence>
<organism evidence="3 4">
    <name type="scientific">Sporidiobolus salmonicolor</name>
    <name type="common">Yeast-like fungus</name>
    <name type="synonym">Sporobolomyces salmonicolor</name>
    <dbReference type="NCBI Taxonomy" id="5005"/>
    <lineage>
        <taxon>Eukaryota</taxon>
        <taxon>Fungi</taxon>
        <taxon>Dikarya</taxon>
        <taxon>Basidiomycota</taxon>
        <taxon>Pucciniomycotina</taxon>
        <taxon>Microbotryomycetes</taxon>
        <taxon>Sporidiobolales</taxon>
        <taxon>Sporidiobolaceae</taxon>
        <taxon>Sporobolomyces</taxon>
    </lineage>
</organism>
<evidence type="ECO:0000313" key="4">
    <source>
        <dbReference type="Proteomes" id="UP000243876"/>
    </source>
</evidence>
<keyword evidence="2" id="KW-0812">Transmembrane</keyword>
<dbReference type="AlphaFoldDB" id="A0A0D6ELR9"/>
<evidence type="ECO:0000256" key="2">
    <source>
        <dbReference type="SAM" id="Phobius"/>
    </source>
</evidence>
<reference evidence="4" key="1">
    <citation type="submission" date="2015-02" db="EMBL/GenBank/DDBJ databases">
        <authorList>
            <person name="Gon?alves P."/>
        </authorList>
    </citation>
    <scope>NUCLEOTIDE SEQUENCE [LARGE SCALE GENOMIC DNA]</scope>
</reference>
<feature type="compositionally biased region" description="Basic and acidic residues" evidence="1">
    <location>
        <begin position="1"/>
        <end position="10"/>
    </location>
</feature>
<feature type="region of interest" description="Disordered" evidence="1">
    <location>
        <begin position="1"/>
        <end position="24"/>
    </location>
</feature>
<gene>
    <name evidence="3" type="primary">SPOSA6832_02287</name>
</gene>
<keyword evidence="4" id="KW-1185">Reference proteome</keyword>